<proteinExistence type="predicted"/>
<reference evidence="1" key="1">
    <citation type="journal article" date="2014" name="Front. Microbiol.">
        <title>High frequency of phylogenetically diverse reductive dehalogenase-homologous genes in deep subseafloor sedimentary metagenomes.</title>
        <authorList>
            <person name="Kawai M."/>
            <person name="Futagami T."/>
            <person name="Toyoda A."/>
            <person name="Takaki Y."/>
            <person name="Nishi S."/>
            <person name="Hori S."/>
            <person name="Arai W."/>
            <person name="Tsubouchi T."/>
            <person name="Morono Y."/>
            <person name="Uchiyama I."/>
            <person name="Ito T."/>
            <person name="Fujiyama A."/>
            <person name="Inagaki F."/>
            <person name="Takami H."/>
        </authorList>
    </citation>
    <scope>NUCLEOTIDE SEQUENCE</scope>
    <source>
        <strain evidence="1">Expedition CK06-06</strain>
    </source>
</reference>
<name>X1EC57_9ZZZZ</name>
<sequence length="88" mass="10065">MNKRIDSFTHILINAWFLVLMKDLLIQTAKRTGLVDAEKLVKFLEDNKEVGRLDELLLGCSYFTEEAILKLFAAALGWEFLPEIPPKA</sequence>
<dbReference type="AlphaFoldDB" id="X1EC57"/>
<feature type="non-terminal residue" evidence="1">
    <location>
        <position position="88"/>
    </location>
</feature>
<evidence type="ECO:0000313" key="1">
    <source>
        <dbReference type="EMBL" id="GAH17940.1"/>
    </source>
</evidence>
<dbReference type="EMBL" id="BART01030582">
    <property type="protein sequence ID" value="GAH17940.1"/>
    <property type="molecule type" value="Genomic_DNA"/>
</dbReference>
<organism evidence="1">
    <name type="scientific">marine sediment metagenome</name>
    <dbReference type="NCBI Taxonomy" id="412755"/>
    <lineage>
        <taxon>unclassified sequences</taxon>
        <taxon>metagenomes</taxon>
        <taxon>ecological metagenomes</taxon>
    </lineage>
</organism>
<accession>X1EC57</accession>
<protein>
    <submittedName>
        <fullName evidence="1">Uncharacterized protein</fullName>
    </submittedName>
</protein>
<comment type="caution">
    <text evidence="1">The sequence shown here is derived from an EMBL/GenBank/DDBJ whole genome shotgun (WGS) entry which is preliminary data.</text>
</comment>
<gene>
    <name evidence="1" type="ORF">S01H4_53343</name>
</gene>